<dbReference type="SUPFAM" id="SSF51735">
    <property type="entry name" value="NAD(P)-binding Rossmann-fold domains"/>
    <property type="match status" value="1"/>
</dbReference>
<keyword evidence="5 7" id="KW-0520">NAD</keyword>
<dbReference type="InterPro" id="IPR001557">
    <property type="entry name" value="L-lactate/malate_DH"/>
</dbReference>
<dbReference type="InterPro" id="IPR001236">
    <property type="entry name" value="Lactate/malate_DH_N"/>
</dbReference>
<evidence type="ECO:0000256" key="5">
    <source>
        <dbReference type="ARBA" id="ARBA00023027"/>
    </source>
</evidence>
<dbReference type="Pfam" id="PF02866">
    <property type="entry name" value="Ldh_1_C"/>
    <property type="match status" value="1"/>
</dbReference>
<evidence type="ECO:0000256" key="2">
    <source>
        <dbReference type="ARBA" id="ARBA00006054"/>
    </source>
</evidence>
<feature type="binding site" evidence="7">
    <location>
        <begin position="9"/>
        <end position="14"/>
    </location>
    <ligand>
        <name>NAD(+)</name>
        <dbReference type="ChEBI" id="CHEBI:57540"/>
    </ligand>
</feature>
<feature type="active site" description="Proton acceptor" evidence="6">
    <location>
        <position position="185"/>
    </location>
</feature>
<dbReference type="GeneID" id="30011284"/>
<evidence type="ECO:0000259" key="10">
    <source>
        <dbReference type="Pfam" id="PF02866"/>
    </source>
</evidence>
<evidence type="ECO:0000256" key="3">
    <source>
        <dbReference type="ARBA" id="ARBA00012967"/>
    </source>
</evidence>
<dbReference type="Gene3D" id="3.40.50.720">
    <property type="entry name" value="NAD(P)-binding Rossmann-like Domain"/>
    <property type="match status" value="1"/>
</dbReference>
<dbReference type="Gene3D" id="3.90.110.10">
    <property type="entry name" value="Lactate dehydrogenase/glycoside hydrolase, family 4, C-terminal"/>
    <property type="match status" value="1"/>
</dbReference>
<dbReference type="GO" id="GO:0006089">
    <property type="term" value="P:lactate metabolic process"/>
    <property type="evidence" value="ECO:0007669"/>
    <property type="project" value="TreeGrafter"/>
</dbReference>
<comment type="caution">
    <text evidence="11">The sequence shown here is derived from an EMBL/GenBank/DDBJ whole genome shotgun (WGS) entry which is preliminary data.</text>
</comment>
<evidence type="ECO:0000313" key="11">
    <source>
        <dbReference type="EMBL" id="OAP58026.1"/>
    </source>
</evidence>
<evidence type="ECO:0000256" key="1">
    <source>
        <dbReference type="ARBA" id="ARBA00004843"/>
    </source>
</evidence>
<dbReference type="AlphaFoldDB" id="A0A178ZEX0"/>
<evidence type="ECO:0000256" key="7">
    <source>
        <dbReference type="PIRSR" id="PIRSR000102-3"/>
    </source>
</evidence>
<accession>A0A178ZEX0</accession>
<keyword evidence="12" id="KW-1185">Reference proteome</keyword>
<proteinExistence type="inferred from homology"/>
<organism evidence="11 12">
    <name type="scientific">Fonsecaea erecta</name>
    <dbReference type="NCBI Taxonomy" id="1367422"/>
    <lineage>
        <taxon>Eukaryota</taxon>
        <taxon>Fungi</taxon>
        <taxon>Dikarya</taxon>
        <taxon>Ascomycota</taxon>
        <taxon>Pezizomycotina</taxon>
        <taxon>Eurotiomycetes</taxon>
        <taxon>Chaetothyriomycetidae</taxon>
        <taxon>Chaetothyriales</taxon>
        <taxon>Herpotrichiellaceae</taxon>
        <taxon>Fonsecaea</taxon>
    </lineage>
</organism>
<evidence type="ECO:0000313" key="12">
    <source>
        <dbReference type="Proteomes" id="UP000078343"/>
    </source>
</evidence>
<dbReference type="PANTHER" id="PTHR43128:SF16">
    <property type="entry name" value="L-LACTATE DEHYDROGENASE"/>
    <property type="match status" value="1"/>
</dbReference>
<dbReference type="PRINTS" id="PR00086">
    <property type="entry name" value="LLDHDRGNASE"/>
</dbReference>
<reference evidence="11 12" key="1">
    <citation type="submission" date="2016-04" db="EMBL/GenBank/DDBJ databases">
        <title>Draft genome of Fonsecaea erecta CBS 125763.</title>
        <authorList>
            <person name="Weiss V.A."/>
            <person name="Vicente V.A."/>
            <person name="Raittz R.T."/>
            <person name="Moreno L.F."/>
            <person name="De Souza E.M."/>
            <person name="Pedrosa F.O."/>
            <person name="Steffens M.B."/>
            <person name="Faoro H."/>
            <person name="Tadra-Sfeir M.Z."/>
            <person name="Najafzadeh M.J."/>
            <person name="Felipe M.S."/>
            <person name="Teixeira M."/>
            <person name="Sun J."/>
            <person name="Xi L."/>
            <person name="Gomes R."/>
            <person name="De Azevedo C.M."/>
            <person name="Salgado C.G."/>
            <person name="Da Silva M.B."/>
            <person name="Nascimento M.F."/>
            <person name="Queiroz-Telles F."/>
            <person name="Attili D.S."/>
            <person name="Gorbushina A."/>
        </authorList>
    </citation>
    <scope>NUCLEOTIDE SEQUENCE [LARGE SCALE GENOMIC DNA]</scope>
    <source>
        <strain evidence="11 12">CBS 125763</strain>
    </source>
</reference>
<dbReference type="Pfam" id="PF00056">
    <property type="entry name" value="Ldh_1_N"/>
    <property type="match status" value="1"/>
</dbReference>
<dbReference type="OrthoDB" id="6270329at2759"/>
<gene>
    <name evidence="11" type="ORF">AYL99_07116</name>
</gene>
<evidence type="ECO:0000259" key="9">
    <source>
        <dbReference type="Pfam" id="PF00056"/>
    </source>
</evidence>
<dbReference type="InterPro" id="IPR036291">
    <property type="entry name" value="NAD(P)-bd_dom_sf"/>
</dbReference>
<dbReference type="SUPFAM" id="SSF56327">
    <property type="entry name" value="LDH C-terminal domain-like"/>
    <property type="match status" value="1"/>
</dbReference>
<comment type="catalytic activity">
    <reaction evidence="8">
        <text>(S)-lactate + NAD(+) = pyruvate + NADH + H(+)</text>
        <dbReference type="Rhea" id="RHEA:23444"/>
        <dbReference type="ChEBI" id="CHEBI:15361"/>
        <dbReference type="ChEBI" id="CHEBI:15378"/>
        <dbReference type="ChEBI" id="CHEBI:16651"/>
        <dbReference type="ChEBI" id="CHEBI:57540"/>
        <dbReference type="ChEBI" id="CHEBI:57945"/>
        <dbReference type="EC" id="1.1.1.27"/>
    </reaction>
</comment>
<dbReference type="CDD" id="cd00300">
    <property type="entry name" value="LDH_like"/>
    <property type="match status" value="1"/>
</dbReference>
<dbReference type="UniPathway" id="UPA00554">
    <property type="reaction ID" value="UER00611"/>
</dbReference>
<feature type="domain" description="Lactate/malate dehydrogenase C-terminal" evidence="10">
    <location>
        <begin position="155"/>
        <end position="314"/>
    </location>
</feature>
<comment type="similarity">
    <text evidence="2">Belongs to the LDH/MDH superfamily. LDH family.</text>
</comment>
<comment type="pathway">
    <text evidence="1 8">Fermentation; pyruvate fermentation to lactate; (S)-lactate from pyruvate: step 1/1.</text>
</comment>
<dbReference type="STRING" id="1367422.A0A178ZEX0"/>
<feature type="binding site" evidence="7">
    <location>
        <position position="34"/>
    </location>
    <ligand>
        <name>NAD(+)</name>
        <dbReference type="ChEBI" id="CHEBI:57540"/>
    </ligand>
</feature>
<dbReference type="InterPro" id="IPR022383">
    <property type="entry name" value="Lactate/malate_DH_C"/>
</dbReference>
<sequence length="321" mass="33976">MTARIAIVGAGEVGAATAFALLRGSLYSELLLVDVKPEKRDGQVRDLSDACGAEDSTTRVRAGTLREAGECDVVVITAGSKRTRVDLLCPPGNPGETSIQLVQRNTAILQRIIDSMRPLRPDLVLLVVSHPVDVLTTLAQQLSGLPKSQVIGSGTFVDTVRLRRMLADRFEIAPSSINAYVLGEHGDSQFVAWSHASIDGVPITEAETVAAQGSSFDRAALADECKREGQRIVETKGAIAFGIASVVASLCASILFDRRDVRPVSHFQPDPELGCCVSTPVVLGKGGVVKTLPLPLSADEKAKLAQSAKVVRDAAQHLLGP</sequence>
<evidence type="ECO:0000256" key="4">
    <source>
        <dbReference type="ARBA" id="ARBA00023002"/>
    </source>
</evidence>
<dbReference type="EMBL" id="LVYI01000006">
    <property type="protein sequence ID" value="OAP58026.1"/>
    <property type="molecule type" value="Genomic_DNA"/>
</dbReference>
<protein>
    <recommendedName>
        <fullName evidence="3 8">L-lactate dehydrogenase</fullName>
        <ecNumber evidence="3 8">1.1.1.27</ecNumber>
    </recommendedName>
</protein>
<dbReference type="InterPro" id="IPR018177">
    <property type="entry name" value="L-lactate_DH_AS"/>
</dbReference>
<dbReference type="EC" id="1.1.1.27" evidence="3 8"/>
<dbReference type="PROSITE" id="PS00064">
    <property type="entry name" value="L_LDH"/>
    <property type="match status" value="1"/>
</dbReference>
<dbReference type="RefSeq" id="XP_018691393.1">
    <property type="nucleotide sequence ID" value="XM_018838625.1"/>
</dbReference>
<dbReference type="PANTHER" id="PTHR43128">
    <property type="entry name" value="L-2-HYDROXYCARBOXYLATE DEHYDROGENASE (NAD(P)(+))"/>
    <property type="match status" value="1"/>
</dbReference>
<dbReference type="InterPro" id="IPR015955">
    <property type="entry name" value="Lactate_DH/Glyco_Ohase_4_C"/>
</dbReference>
<dbReference type="GO" id="GO:0004459">
    <property type="term" value="F:L-lactate dehydrogenase (NAD+) activity"/>
    <property type="evidence" value="ECO:0007669"/>
    <property type="project" value="UniProtKB-EC"/>
</dbReference>
<keyword evidence="4 8" id="KW-0560">Oxidoreductase</keyword>
<dbReference type="Proteomes" id="UP000078343">
    <property type="component" value="Unassembled WGS sequence"/>
</dbReference>
<evidence type="ECO:0000256" key="8">
    <source>
        <dbReference type="RuleBase" id="RU000496"/>
    </source>
</evidence>
<feature type="domain" description="Lactate/malate dehydrogenase N-terminal" evidence="9">
    <location>
        <begin position="4"/>
        <end position="152"/>
    </location>
</feature>
<feature type="binding site" evidence="7">
    <location>
        <position position="105"/>
    </location>
    <ligand>
        <name>NAD(+)</name>
        <dbReference type="ChEBI" id="CHEBI:57540"/>
    </ligand>
</feature>
<dbReference type="PIRSF" id="PIRSF000102">
    <property type="entry name" value="Lac_mal_DH"/>
    <property type="match status" value="1"/>
</dbReference>
<evidence type="ECO:0000256" key="6">
    <source>
        <dbReference type="PIRSR" id="PIRSR000102-1"/>
    </source>
</evidence>
<name>A0A178ZEX0_9EURO</name>